<dbReference type="EMBL" id="ML769466">
    <property type="protein sequence ID" value="KAE9399664.1"/>
    <property type="molecule type" value="Genomic_DNA"/>
</dbReference>
<dbReference type="InterPro" id="IPR051076">
    <property type="entry name" value="Golgi_membrane_TVP38/TMEM64"/>
</dbReference>
<evidence type="ECO:0000313" key="6">
    <source>
        <dbReference type="EMBL" id="KAE9399664.1"/>
    </source>
</evidence>
<comment type="subcellular location">
    <subcellularLocation>
        <location evidence="1">Endomembrane system</location>
        <topology evidence="1">Multi-pass membrane protein</topology>
    </subcellularLocation>
</comment>
<dbReference type="Proteomes" id="UP000799118">
    <property type="component" value="Unassembled WGS sequence"/>
</dbReference>
<dbReference type="PANTHER" id="PTHR47549:SF2">
    <property type="entry name" value="GOLGI APPARATUS MEMBRANE PROTEIN TVP38"/>
    <property type="match status" value="1"/>
</dbReference>
<dbReference type="AlphaFoldDB" id="A0A6A4HRL1"/>
<evidence type="ECO:0000256" key="2">
    <source>
        <dbReference type="ARBA" id="ARBA00022692"/>
    </source>
</evidence>
<organism evidence="6 7">
    <name type="scientific">Gymnopus androsaceus JB14</name>
    <dbReference type="NCBI Taxonomy" id="1447944"/>
    <lineage>
        <taxon>Eukaryota</taxon>
        <taxon>Fungi</taxon>
        <taxon>Dikarya</taxon>
        <taxon>Basidiomycota</taxon>
        <taxon>Agaricomycotina</taxon>
        <taxon>Agaricomycetes</taxon>
        <taxon>Agaricomycetidae</taxon>
        <taxon>Agaricales</taxon>
        <taxon>Marasmiineae</taxon>
        <taxon>Omphalotaceae</taxon>
        <taxon>Gymnopus</taxon>
    </lineage>
</organism>
<keyword evidence="2 5" id="KW-0812">Transmembrane</keyword>
<keyword evidence="4 5" id="KW-0472">Membrane</keyword>
<evidence type="ECO:0000256" key="5">
    <source>
        <dbReference type="SAM" id="Phobius"/>
    </source>
</evidence>
<dbReference type="PANTHER" id="PTHR47549">
    <property type="entry name" value="GOLGI APPARATUS MEMBRANE PROTEIN TVP38-RELATED"/>
    <property type="match status" value="1"/>
</dbReference>
<feature type="transmembrane region" description="Helical" evidence="5">
    <location>
        <begin position="115"/>
        <end position="137"/>
    </location>
</feature>
<protein>
    <recommendedName>
        <fullName evidence="8">Golgi apparatus membrane protein tvp38</fullName>
    </recommendedName>
</protein>
<proteinExistence type="predicted"/>
<evidence type="ECO:0000256" key="4">
    <source>
        <dbReference type="ARBA" id="ARBA00023136"/>
    </source>
</evidence>
<sequence length="276" mass="30757">MSYPLQVQPTIVPNSFSANASRSQAPPQCNHYPPRYDGNLDYPQPQAIKPAELTNGETWTANVNLSMARDPRTQIARTPSPTPSEAHELESIGSSSGLIDWKLVRSKDFWFSKKGLKYGLAAAVIITIAVLFHKLGWLIPVGLLIVLSFPPLFGHELVGLLCGVTWGIGIGFVIVALGTLLGEVANFFTFKHCCTTRARKYEKKKISYACLARVIRTGGFKVALAARYFPHSCSLFYQWNVEEGHDCINRKMDEVKPQVIYERRKARVSSSVKQQT</sequence>
<reference evidence="6" key="1">
    <citation type="journal article" date="2019" name="Environ. Microbiol.">
        <title>Fungal ecological strategies reflected in gene transcription - a case study of two litter decomposers.</title>
        <authorList>
            <person name="Barbi F."/>
            <person name="Kohler A."/>
            <person name="Barry K."/>
            <person name="Baskaran P."/>
            <person name="Daum C."/>
            <person name="Fauchery L."/>
            <person name="Ihrmark K."/>
            <person name="Kuo A."/>
            <person name="LaButti K."/>
            <person name="Lipzen A."/>
            <person name="Morin E."/>
            <person name="Grigoriev I.V."/>
            <person name="Henrissat B."/>
            <person name="Lindahl B."/>
            <person name="Martin F."/>
        </authorList>
    </citation>
    <scope>NUCLEOTIDE SEQUENCE</scope>
    <source>
        <strain evidence="6">JB14</strain>
    </source>
</reference>
<gene>
    <name evidence="6" type="ORF">BT96DRAFT_939214</name>
</gene>
<evidence type="ECO:0000256" key="3">
    <source>
        <dbReference type="ARBA" id="ARBA00022989"/>
    </source>
</evidence>
<name>A0A6A4HRL1_9AGAR</name>
<dbReference type="GO" id="GO:0012505">
    <property type="term" value="C:endomembrane system"/>
    <property type="evidence" value="ECO:0007669"/>
    <property type="project" value="UniProtKB-SubCell"/>
</dbReference>
<evidence type="ECO:0000256" key="1">
    <source>
        <dbReference type="ARBA" id="ARBA00004127"/>
    </source>
</evidence>
<keyword evidence="7" id="KW-1185">Reference proteome</keyword>
<feature type="transmembrane region" description="Helical" evidence="5">
    <location>
        <begin position="157"/>
        <end position="181"/>
    </location>
</feature>
<evidence type="ECO:0000313" key="7">
    <source>
        <dbReference type="Proteomes" id="UP000799118"/>
    </source>
</evidence>
<keyword evidence="3 5" id="KW-1133">Transmembrane helix</keyword>
<accession>A0A6A4HRL1</accession>
<dbReference type="OrthoDB" id="166803at2759"/>
<evidence type="ECO:0008006" key="8">
    <source>
        <dbReference type="Google" id="ProtNLM"/>
    </source>
</evidence>